<accession>A0AAN0M2E6</accession>
<name>A0AAN0M2E6_9RHOB</name>
<keyword evidence="6 7" id="KW-0449">Lipoprotein</keyword>
<dbReference type="Pfam" id="PF08085">
    <property type="entry name" value="Entericidin"/>
    <property type="match status" value="1"/>
</dbReference>
<keyword evidence="8" id="KW-1185">Reference proteome</keyword>
<evidence type="ECO:0000256" key="1">
    <source>
        <dbReference type="ARBA" id="ARBA00010296"/>
    </source>
</evidence>
<dbReference type="KEGG" id="yag:AABB28_16615"/>
<dbReference type="RefSeq" id="WP_342069826.1">
    <property type="nucleotide sequence ID" value="NZ_CP151762.1"/>
</dbReference>
<keyword evidence="4" id="KW-0472">Membrane</keyword>
<evidence type="ECO:0000256" key="2">
    <source>
        <dbReference type="ARBA" id="ARBA00022475"/>
    </source>
</evidence>
<evidence type="ECO:0000256" key="6">
    <source>
        <dbReference type="ARBA" id="ARBA00023288"/>
    </source>
</evidence>
<dbReference type="PROSITE" id="PS51257">
    <property type="entry name" value="PROKAR_LIPOPROTEIN"/>
    <property type="match status" value="1"/>
</dbReference>
<dbReference type="AlphaFoldDB" id="A0AAN0M2E6"/>
<evidence type="ECO:0000313" key="7">
    <source>
        <dbReference type="EMBL" id="WZU63445.1"/>
    </source>
</evidence>
<proteinExistence type="inferred from homology"/>
<evidence type="ECO:0000256" key="5">
    <source>
        <dbReference type="ARBA" id="ARBA00023139"/>
    </source>
</evidence>
<dbReference type="GO" id="GO:0009636">
    <property type="term" value="P:response to toxic substance"/>
    <property type="evidence" value="ECO:0007669"/>
    <property type="project" value="InterPro"/>
</dbReference>
<comment type="similarity">
    <text evidence="1">Belongs to the EcnA/EcnB lipoprotein family.</text>
</comment>
<keyword evidence="3" id="KW-0732">Signal</keyword>
<dbReference type="InterPro" id="IPR012556">
    <property type="entry name" value="Entericidin"/>
</dbReference>
<dbReference type="GO" id="GO:0016020">
    <property type="term" value="C:membrane"/>
    <property type="evidence" value="ECO:0007669"/>
    <property type="project" value="InterPro"/>
</dbReference>
<keyword evidence="5" id="KW-0564">Palmitate</keyword>
<evidence type="ECO:0000313" key="8">
    <source>
        <dbReference type="Proteomes" id="UP001451782"/>
    </source>
</evidence>
<evidence type="ECO:0000256" key="4">
    <source>
        <dbReference type="ARBA" id="ARBA00023136"/>
    </source>
</evidence>
<dbReference type="Proteomes" id="UP001451782">
    <property type="component" value="Chromosome"/>
</dbReference>
<organism evidence="7 8">
    <name type="scientific">Yoonia algicola</name>
    <dbReference type="NCBI Taxonomy" id="3137368"/>
    <lineage>
        <taxon>Bacteria</taxon>
        <taxon>Pseudomonadati</taxon>
        <taxon>Pseudomonadota</taxon>
        <taxon>Alphaproteobacteria</taxon>
        <taxon>Rhodobacterales</taxon>
        <taxon>Paracoccaceae</taxon>
        <taxon>Yoonia</taxon>
    </lineage>
</organism>
<evidence type="ECO:0000256" key="3">
    <source>
        <dbReference type="ARBA" id="ARBA00022729"/>
    </source>
</evidence>
<dbReference type="EMBL" id="CP151762">
    <property type="protein sequence ID" value="WZU63445.1"/>
    <property type="molecule type" value="Genomic_DNA"/>
</dbReference>
<sequence length="47" mass="4854">MRITPILAVIFSGLMLTACETVEGAGQDISAAGSALSEESRDVQSDL</sequence>
<reference evidence="7 8" key="1">
    <citation type="submission" date="2024-04" db="EMBL/GenBank/DDBJ databases">
        <title>Phylogenomic analyses of a clade within the roseobacter group suggest taxonomic reassignments of species of the genera Aestuariivita, Citreicella, Loktanella, Nautella, Pelagibaca, Ruegeria, Thalassobius, Thiobacimonas and Tropicibacter, and the proposal o.</title>
        <authorList>
            <person name="Jeon C.O."/>
        </authorList>
    </citation>
    <scope>NUCLEOTIDE SEQUENCE [LARGE SCALE GENOMIC DNA]</scope>
    <source>
        <strain evidence="7 8">G8-12</strain>
    </source>
</reference>
<gene>
    <name evidence="7" type="ORF">AABB28_16615</name>
</gene>
<keyword evidence="2" id="KW-1003">Cell membrane</keyword>
<protein>
    <submittedName>
        <fullName evidence="7">Entericidin A/B family lipoprotein</fullName>
    </submittedName>
</protein>